<reference evidence="2" key="2">
    <citation type="submission" date="2020-04" db="EMBL/GenBank/DDBJ databases">
        <authorList>
            <person name="Liechti N."/>
            <person name="Schuerch N."/>
            <person name="Bruggmann R."/>
            <person name="Wittwer M."/>
        </authorList>
    </citation>
    <scope>NUCLEOTIDE SEQUENCE</scope>
    <source>
        <strain evidence="2">ATCC 30569</strain>
    </source>
</reference>
<protein>
    <submittedName>
        <fullName evidence="2">Uncharacterized protein</fullName>
    </submittedName>
</protein>
<evidence type="ECO:0000256" key="1">
    <source>
        <dbReference type="SAM" id="MobiDB-lite"/>
    </source>
</evidence>
<feature type="compositionally biased region" description="Basic residues" evidence="1">
    <location>
        <begin position="123"/>
        <end position="135"/>
    </location>
</feature>
<organism evidence="2 4">
    <name type="scientific">Naegleria lovaniensis</name>
    <name type="common">Amoeba</name>
    <dbReference type="NCBI Taxonomy" id="51637"/>
    <lineage>
        <taxon>Eukaryota</taxon>
        <taxon>Discoba</taxon>
        <taxon>Heterolobosea</taxon>
        <taxon>Tetramitia</taxon>
        <taxon>Eutetramitia</taxon>
        <taxon>Vahlkampfiidae</taxon>
        <taxon>Naegleria</taxon>
    </lineage>
</organism>
<feature type="compositionally biased region" description="Basic and acidic residues" evidence="1">
    <location>
        <begin position="136"/>
        <end position="148"/>
    </location>
</feature>
<reference evidence="2 4" key="1">
    <citation type="journal article" date="2018" name="BMC Genomics">
        <title>The genome of Naegleria lovaniensis, the basis for a comparative approach to unravel pathogenicity factors of the human pathogenic amoeba N. fowleri.</title>
        <authorList>
            <person name="Liechti N."/>
            <person name="Schurch N."/>
            <person name="Bruggmann R."/>
            <person name="Wittwer M."/>
        </authorList>
    </citation>
    <scope>NUCLEOTIDE SEQUENCE [LARGE SCALE GENOMIC DNA]</scope>
    <source>
        <strain evidence="2 4">ATCC 30569</strain>
    </source>
</reference>
<evidence type="ECO:0000313" key="4">
    <source>
        <dbReference type="Proteomes" id="UP000816034"/>
    </source>
</evidence>
<dbReference type="EMBL" id="PYSW02000059">
    <property type="protein sequence ID" value="KAG2373204.1"/>
    <property type="molecule type" value="Genomic_DNA"/>
</dbReference>
<proteinExistence type="predicted"/>
<dbReference type="GeneID" id="68102674"/>
<gene>
    <name evidence="3" type="ORF">C9374_010220</name>
    <name evidence="2" type="ORF">C9374_012806</name>
</gene>
<evidence type="ECO:0000313" key="2">
    <source>
        <dbReference type="EMBL" id="KAG2373204.1"/>
    </source>
</evidence>
<accession>A0AA88KDS8</accession>
<comment type="caution">
    <text evidence="2">The sequence shown here is derived from an EMBL/GenBank/DDBJ whole genome shotgun (WGS) entry which is preliminary data.</text>
</comment>
<dbReference type="Proteomes" id="UP000816034">
    <property type="component" value="Unassembled WGS sequence"/>
</dbReference>
<name>A0AA88KDS8_NAELO</name>
<feature type="compositionally biased region" description="Acidic residues" evidence="1">
    <location>
        <begin position="100"/>
        <end position="110"/>
    </location>
</feature>
<keyword evidence="4" id="KW-1185">Reference proteome</keyword>
<sequence>MTKVIRTTPIDRSKRTAVKGDVVDEINIIHGKRKRKLSLNFSDLISSEVVSKPKSSPKQTKTKKKQKELSDSEADEENPVIYLNTGKSKFEVVDMFDDESKDNETTEEENLFSQEVVEDQSSKKKTKKYNKKSTKRTKETSSKKKEKKPIFVEELPPQKHSELPFEPLQYFSKNIVEHVKKLGGTFPTTYNRNHPFIYGDRTYERFDESLRLFTCIQWNNHLYKSTISSAIFGLEFLLFVMDEQDMTHYDFIQDRNSEIALIGDATDTIIAADVLPTVPCSSSEKGDFLLYLIFDDQKHAAPKGVYLSTFLESLSIDTTEYSETDRDNFTQN</sequence>
<feature type="compositionally biased region" description="Low complexity" evidence="1">
    <location>
        <begin position="48"/>
        <end position="59"/>
    </location>
</feature>
<feature type="region of interest" description="Disordered" evidence="1">
    <location>
        <begin position="48"/>
        <end position="79"/>
    </location>
</feature>
<feature type="region of interest" description="Disordered" evidence="1">
    <location>
        <begin position="100"/>
        <end position="148"/>
    </location>
</feature>
<dbReference type="AlphaFoldDB" id="A0AA88KDS8"/>
<dbReference type="EMBL" id="PYSW02000041">
    <property type="protein sequence ID" value="KAG2374846.1"/>
    <property type="molecule type" value="Genomic_DNA"/>
</dbReference>
<evidence type="ECO:0000313" key="3">
    <source>
        <dbReference type="EMBL" id="KAG2374846.1"/>
    </source>
</evidence>
<dbReference type="RefSeq" id="XP_044544020.1">
    <property type="nucleotide sequence ID" value="XM_044685741.1"/>
</dbReference>